<evidence type="ECO:0000256" key="3">
    <source>
        <dbReference type="ARBA" id="ARBA00012663"/>
    </source>
</evidence>
<evidence type="ECO:0000256" key="8">
    <source>
        <dbReference type="SAM" id="MobiDB-lite"/>
    </source>
</evidence>
<dbReference type="InterPro" id="IPR015883">
    <property type="entry name" value="Glyco_hydro_20_cat"/>
</dbReference>
<dbReference type="GO" id="GO:0005764">
    <property type="term" value="C:lysosome"/>
    <property type="evidence" value="ECO:0007669"/>
    <property type="project" value="TreeGrafter"/>
</dbReference>
<dbReference type="GO" id="GO:0004563">
    <property type="term" value="F:beta-N-acetylhexosaminidase activity"/>
    <property type="evidence" value="ECO:0007669"/>
    <property type="project" value="UniProtKB-EC"/>
</dbReference>
<feature type="domain" description="Beta-hexosaminidase eukaryotic type N-terminal" evidence="10">
    <location>
        <begin position="348"/>
        <end position="479"/>
    </location>
</feature>
<feature type="compositionally biased region" description="Low complexity" evidence="8">
    <location>
        <begin position="287"/>
        <end position="310"/>
    </location>
</feature>
<evidence type="ECO:0000259" key="10">
    <source>
        <dbReference type="Pfam" id="PF14845"/>
    </source>
</evidence>
<dbReference type="Pfam" id="PF00728">
    <property type="entry name" value="Glyco_hydro_20"/>
    <property type="match status" value="1"/>
</dbReference>
<dbReference type="OrthoDB" id="428480at2759"/>
<sequence>NPQGQEKDKVAEEIKKTDGNVNKEKSAFRQEMEERDRVLTDRREQQQQRLQQQQQQLGRNEQQNLLNWQQQDLPQQNPQGLPNLNQPLHDHNKPYQVAHLDEAHPQPNLMQATSKPALANNDNSNLDKQKSNGDNLKNSNFNAGAFAVKEVLNGTLQREPSAQGVAPVNPGELQSQINQNKEIQPLPLEDKQQLPVNRPNNTMPTKSREQPPPGVVPADNPQVQNREGITLNPLVGIVNIQKVNVPSGGDNGQNVQGQNNVHNNAPNNIPNVLVNNNWSKNDFNNANQNGNGQPQQPQQQQQQQQQQQPQIGGINLSWDWEDFSIMFNSYGAAEMKVRRSPHPTTGEPWPLPQYYSKKDDKIYKVSKDLHFIPTGVKCDVLEEGLTRHLQRTIRGCVEDMYDNLQNAEGSQIEDPALRYERDEFVKAPIITRVEVKVRKPCDKYPSLESDESYDLVVKKKKTYIWANEVWGALRGLETFGHLVWRGTDGNLYIKETVISDYPRFPHRGLHIDTSRHYLFKEVILDILDSMEMNKLNVFHWHIVDDQSFPYESKVYPELSRKGAFHPTYVYTLEDIAEIIEYARLRGIRVMPEFDTPGHTYAWGLSRPELLTQCYSGSVPVKGYLGPIDPSKNSTYRFLQTLFKEIAEVFKDQYIHLGGDEVPLGCWQSNPEVTAFAQELAKKHRDLQQGQGQYNQNGNIGGSWSMWSDEIRRVYEYYENRLINILNEIGQKRKKGIKYVMWQEVMNNNLQLPNDTIIQVWMGDMADVMRATSMGYQVIYSTCWYMDHIEYGTKWPKYYNCDPVDQSFGFQIDEKKVLGGEAAFWAEYFSNENLIPLMWPRASAAAERLWSSKEVKNLDKAAERLTEHRCRMIKRGINAGEINGPGYCLHAPPRRRLYNDTAGCKGGNCSRAHNFVQIEDFEVHVSQRGGSLADCGS</sequence>
<dbReference type="Gene3D" id="3.30.379.10">
    <property type="entry name" value="Chitobiase/beta-hexosaminidase domain 2-like"/>
    <property type="match status" value="1"/>
</dbReference>
<keyword evidence="5" id="KW-0325">Glycoprotein</keyword>
<name>A0A8S3ZG59_9EUPU</name>
<dbReference type="InterPro" id="IPR017853">
    <property type="entry name" value="GH"/>
</dbReference>
<protein>
    <recommendedName>
        <fullName evidence="3">beta-N-acetylhexosaminidase</fullName>
        <ecNumber evidence="3">3.2.1.52</ecNumber>
    </recommendedName>
</protein>
<dbReference type="GO" id="GO:0030203">
    <property type="term" value="P:glycosaminoglycan metabolic process"/>
    <property type="evidence" value="ECO:0007669"/>
    <property type="project" value="TreeGrafter"/>
</dbReference>
<comment type="similarity">
    <text evidence="2">Belongs to the glycosyl hydrolase 20 family.</text>
</comment>
<evidence type="ECO:0000256" key="7">
    <source>
        <dbReference type="PIRSR" id="PIRSR625705-1"/>
    </source>
</evidence>
<dbReference type="EC" id="3.2.1.52" evidence="3"/>
<feature type="region of interest" description="Disordered" evidence="8">
    <location>
        <begin position="115"/>
        <end position="138"/>
    </location>
</feature>
<dbReference type="PANTHER" id="PTHR22600:SF21">
    <property type="entry name" value="BETA-HEXOSAMINIDASE A"/>
    <property type="match status" value="1"/>
</dbReference>
<accession>A0A8S3ZG59</accession>
<dbReference type="Gene3D" id="3.20.20.80">
    <property type="entry name" value="Glycosidases"/>
    <property type="match status" value="1"/>
</dbReference>
<dbReference type="GO" id="GO:0016020">
    <property type="term" value="C:membrane"/>
    <property type="evidence" value="ECO:0007669"/>
    <property type="project" value="TreeGrafter"/>
</dbReference>
<feature type="domain" description="Glycoside hydrolase family 20 catalytic" evidence="9">
    <location>
        <begin position="504"/>
        <end position="851"/>
    </location>
</feature>
<organism evidence="11 12">
    <name type="scientific">Candidula unifasciata</name>
    <dbReference type="NCBI Taxonomy" id="100452"/>
    <lineage>
        <taxon>Eukaryota</taxon>
        <taxon>Metazoa</taxon>
        <taxon>Spiralia</taxon>
        <taxon>Lophotrochozoa</taxon>
        <taxon>Mollusca</taxon>
        <taxon>Gastropoda</taxon>
        <taxon>Heterobranchia</taxon>
        <taxon>Euthyneura</taxon>
        <taxon>Panpulmonata</taxon>
        <taxon>Eupulmonata</taxon>
        <taxon>Stylommatophora</taxon>
        <taxon>Helicina</taxon>
        <taxon>Helicoidea</taxon>
        <taxon>Geomitridae</taxon>
        <taxon>Candidula</taxon>
    </lineage>
</organism>
<proteinExistence type="inferred from homology"/>
<dbReference type="Proteomes" id="UP000678393">
    <property type="component" value="Unassembled WGS sequence"/>
</dbReference>
<dbReference type="InterPro" id="IPR029018">
    <property type="entry name" value="Hex-like_dom2"/>
</dbReference>
<dbReference type="GO" id="GO:0006689">
    <property type="term" value="P:ganglioside catabolic process"/>
    <property type="evidence" value="ECO:0007669"/>
    <property type="project" value="TreeGrafter"/>
</dbReference>
<evidence type="ECO:0000256" key="6">
    <source>
        <dbReference type="ARBA" id="ARBA00023295"/>
    </source>
</evidence>
<feature type="non-terminal residue" evidence="11">
    <location>
        <position position="936"/>
    </location>
</feature>
<gene>
    <name evidence="11" type="ORF">CUNI_LOCUS11660</name>
</gene>
<evidence type="ECO:0000313" key="11">
    <source>
        <dbReference type="EMBL" id="CAG5126102.1"/>
    </source>
</evidence>
<dbReference type="PANTHER" id="PTHR22600">
    <property type="entry name" value="BETA-HEXOSAMINIDASE"/>
    <property type="match status" value="1"/>
</dbReference>
<comment type="catalytic activity">
    <reaction evidence="1">
        <text>Hydrolysis of terminal non-reducing N-acetyl-D-hexosamine residues in N-acetyl-beta-D-hexosaminides.</text>
        <dbReference type="EC" id="3.2.1.52"/>
    </reaction>
</comment>
<dbReference type="GO" id="GO:0005975">
    <property type="term" value="P:carbohydrate metabolic process"/>
    <property type="evidence" value="ECO:0007669"/>
    <property type="project" value="InterPro"/>
</dbReference>
<reference evidence="11" key="1">
    <citation type="submission" date="2021-04" db="EMBL/GenBank/DDBJ databases">
        <authorList>
            <consortium name="Molecular Ecology Group"/>
        </authorList>
    </citation>
    <scope>NUCLEOTIDE SEQUENCE</scope>
</reference>
<feature type="compositionally biased region" description="Polar residues" evidence="8">
    <location>
        <begin position="194"/>
        <end position="205"/>
    </location>
</feature>
<evidence type="ECO:0000313" key="12">
    <source>
        <dbReference type="Proteomes" id="UP000678393"/>
    </source>
</evidence>
<dbReference type="InterPro" id="IPR029019">
    <property type="entry name" value="HEX_eukaryotic_N"/>
</dbReference>
<feature type="compositionally biased region" description="Low complexity" evidence="8">
    <location>
        <begin position="252"/>
        <end position="277"/>
    </location>
</feature>
<feature type="region of interest" description="Disordered" evidence="8">
    <location>
        <begin position="247"/>
        <end position="310"/>
    </location>
</feature>
<keyword evidence="6" id="KW-0326">Glycosidase</keyword>
<evidence type="ECO:0000256" key="2">
    <source>
        <dbReference type="ARBA" id="ARBA00006285"/>
    </source>
</evidence>
<feature type="active site" description="Proton donor" evidence="7">
    <location>
        <position position="660"/>
    </location>
</feature>
<dbReference type="EMBL" id="CAJHNH020002248">
    <property type="protein sequence ID" value="CAG5126102.1"/>
    <property type="molecule type" value="Genomic_DNA"/>
</dbReference>
<dbReference type="CDD" id="cd06562">
    <property type="entry name" value="GH20_HexA_HexB-like"/>
    <property type="match status" value="1"/>
</dbReference>
<dbReference type="SUPFAM" id="SSF51445">
    <property type="entry name" value="(Trans)glycosidases"/>
    <property type="match status" value="1"/>
</dbReference>
<evidence type="ECO:0000259" key="9">
    <source>
        <dbReference type="Pfam" id="PF00728"/>
    </source>
</evidence>
<dbReference type="AlphaFoldDB" id="A0A8S3ZG59"/>
<feature type="region of interest" description="Disordered" evidence="8">
    <location>
        <begin position="1"/>
        <end position="91"/>
    </location>
</feature>
<keyword evidence="12" id="KW-1185">Reference proteome</keyword>
<evidence type="ECO:0000256" key="1">
    <source>
        <dbReference type="ARBA" id="ARBA00001231"/>
    </source>
</evidence>
<feature type="compositionally biased region" description="Low complexity" evidence="8">
    <location>
        <begin position="47"/>
        <end position="87"/>
    </location>
</feature>
<feature type="region of interest" description="Disordered" evidence="8">
    <location>
        <begin position="186"/>
        <end position="223"/>
    </location>
</feature>
<comment type="caution">
    <text evidence="11">The sequence shown here is derived from an EMBL/GenBank/DDBJ whole genome shotgun (WGS) entry which is preliminary data.</text>
</comment>
<feature type="non-terminal residue" evidence="11">
    <location>
        <position position="1"/>
    </location>
</feature>
<dbReference type="PRINTS" id="PR00738">
    <property type="entry name" value="GLHYDRLASE20"/>
</dbReference>
<dbReference type="Pfam" id="PF14845">
    <property type="entry name" value="Glycohydro_20b2"/>
    <property type="match status" value="1"/>
</dbReference>
<dbReference type="SUPFAM" id="SSF55545">
    <property type="entry name" value="beta-N-acetylhexosaminidase-like domain"/>
    <property type="match status" value="1"/>
</dbReference>
<keyword evidence="4" id="KW-0378">Hydrolase</keyword>
<feature type="compositionally biased region" description="Basic and acidic residues" evidence="8">
    <location>
        <begin position="1"/>
        <end position="46"/>
    </location>
</feature>
<dbReference type="InterPro" id="IPR025705">
    <property type="entry name" value="Beta_hexosaminidase_sua/sub"/>
</dbReference>
<evidence type="ECO:0000256" key="5">
    <source>
        <dbReference type="ARBA" id="ARBA00023180"/>
    </source>
</evidence>
<feature type="compositionally biased region" description="Polar residues" evidence="8">
    <location>
        <begin position="115"/>
        <end position="124"/>
    </location>
</feature>
<evidence type="ECO:0000256" key="4">
    <source>
        <dbReference type="ARBA" id="ARBA00022801"/>
    </source>
</evidence>